<reference evidence="1 2" key="1">
    <citation type="submission" date="2015-09" db="EMBL/GenBank/DDBJ databases">
        <authorList>
            <consortium name="Pathogen Informatics"/>
        </authorList>
    </citation>
    <scope>NUCLEOTIDE SEQUENCE [LARGE SCALE GENOMIC DNA]</scope>
    <source>
        <strain evidence="1 2">2789STDY5608868</strain>
    </source>
</reference>
<dbReference type="AlphaFoldDB" id="A0A173U7R0"/>
<proteinExistence type="predicted"/>
<name>A0A173U7R0_ANAHA</name>
<sequence length="159" mass="19488">MIIKNIIIQNKKLKINECSCAQIKHLQHQLRKDVIHLYHDQEVQWEFGDAKHSVQKYTYQLSANEIVEIIQYLEFLSKNMDQRFQKLHETYLTHQEQDILIDFMNCDMNISKVAAKHHLHRYQIYHMFDEIREKTKLDPRCFYDLETLHMELERRKNDE</sequence>
<gene>
    <name evidence="1" type="ORF">ERS852425_02667</name>
</gene>
<evidence type="ECO:0000313" key="2">
    <source>
        <dbReference type="Proteomes" id="UP000095598"/>
    </source>
</evidence>
<organism evidence="1 2">
    <name type="scientific">Anaerostipes hadrus</name>
    <dbReference type="NCBI Taxonomy" id="649756"/>
    <lineage>
        <taxon>Bacteria</taxon>
        <taxon>Bacillati</taxon>
        <taxon>Bacillota</taxon>
        <taxon>Clostridia</taxon>
        <taxon>Lachnospirales</taxon>
        <taxon>Lachnospiraceae</taxon>
        <taxon>Anaerostipes</taxon>
    </lineage>
</organism>
<evidence type="ECO:0000313" key="1">
    <source>
        <dbReference type="EMBL" id="CUN10789.1"/>
    </source>
</evidence>
<dbReference type="EMBL" id="CYXT01000023">
    <property type="protein sequence ID" value="CUN10789.1"/>
    <property type="molecule type" value="Genomic_DNA"/>
</dbReference>
<dbReference type="RefSeq" id="WP_152618972.1">
    <property type="nucleotide sequence ID" value="NZ_CYXT01000023.1"/>
</dbReference>
<dbReference type="Proteomes" id="UP000095598">
    <property type="component" value="Unassembled WGS sequence"/>
</dbReference>
<protein>
    <submittedName>
        <fullName evidence="1">Uncharacterized protein</fullName>
    </submittedName>
</protein>
<accession>A0A173U7R0</accession>